<dbReference type="GO" id="GO:0030687">
    <property type="term" value="C:preribosome, large subunit precursor"/>
    <property type="evidence" value="ECO:0007669"/>
    <property type="project" value="TreeGrafter"/>
</dbReference>
<organism evidence="3 4">
    <name type="scientific">Anisodus tanguticus</name>
    <dbReference type="NCBI Taxonomy" id="243964"/>
    <lineage>
        <taxon>Eukaryota</taxon>
        <taxon>Viridiplantae</taxon>
        <taxon>Streptophyta</taxon>
        <taxon>Embryophyta</taxon>
        <taxon>Tracheophyta</taxon>
        <taxon>Spermatophyta</taxon>
        <taxon>Magnoliopsida</taxon>
        <taxon>eudicotyledons</taxon>
        <taxon>Gunneridae</taxon>
        <taxon>Pentapetalae</taxon>
        <taxon>asterids</taxon>
        <taxon>lamiids</taxon>
        <taxon>Solanales</taxon>
        <taxon>Solanaceae</taxon>
        <taxon>Solanoideae</taxon>
        <taxon>Hyoscyameae</taxon>
        <taxon>Anisodus</taxon>
    </lineage>
</organism>
<dbReference type="InterPro" id="IPR051742">
    <property type="entry name" value="Ribosome_Assembly_uL10"/>
</dbReference>
<dbReference type="SUPFAM" id="SSF160369">
    <property type="entry name" value="Ribosomal protein L10-like"/>
    <property type="match status" value="1"/>
</dbReference>
<proteinExistence type="inferred from homology"/>
<evidence type="ECO:0000256" key="2">
    <source>
        <dbReference type="SAM" id="MobiDB-lite"/>
    </source>
</evidence>
<dbReference type="GO" id="GO:0006364">
    <property type="term" value="P:rRNA processing"/>
    <property type="evidence" value="ECO:0007669"/>
    <property type="project" value="TreeGrafter"/>
</dbReference>
<dbReference type="AlphaFoldDB" id="A0AAE1UV22"/>
<comment type="caution">
    <text evidence="3">The sequence shown here is derived from an EMBL/GenBank/DDBJ whole genome shotgun (WGS) entry which is preliminary data.</text>
</comment>
<name>A0AAE1UV22_9SOLA</name>
<sequence>MPKSKHNRVVTLSKTKKKRNEHKENIVNSIRECAEKYCPVYVFSFKNMRNLKFKEFKDQLKSSSRFFLGLNKVMQEPQLTRRNRRRKVYDASLHVGGMSYLARTSEHPHDSPSASLDIRVSLVEAAEEEEVYITVEETAREDPSIEASPIDDSEASAEIIPEDVLL</sequence>
<dbReference type="InterPro" id="IPR001790">
    <property type="entry name" value="Ribosomal_uL10"/>
</dbReference>
<dbReference type="Pfam" id="PF00466">
    <property type="entry name" value="Ribosomal_L10"/>
    <property type="match status" value="1"/>
</dbReference>
<dbReference type="GO" id="GO:0003723">
    <property type="term" value="F:RNA binding"/>
    <property type="evidence" value="ECO:0007669"/>
    <property type="project" value="TreeGrafter"/>
</dbReference>
<comment type="similarity">
    <text evidence="1">Belongs to the universal ribosomal protein uL10 family.</text>
</comment>
<dbReference type="GO" id="GO:0005730">
    <property type="term" value="C:nucleolus"/>
    <property type="evidence" value="ECO:0007669"/>
    <property type="project" value="TreeGrafter"/>
</dbReference>
<accession>A0AAE1UV22</accession>
<reference evidence="3" key="1">
    <citation type="submission" date="2023-12" db="EMBL/GenBank/DDBJ databases">
        <title>Genome assembly of Anisodus tanguticus.</title>
        <authorList>
            <person name="Wang Y.-J."/>
        </authorList>
    </citation>
    <scope>NUCLEOTIDE SEQUENCE</scope>
    <source>
        <strain evidence="3">KB-2021</strain>
        <tissue evidence="3">Leaf</tissue>
    </source>
</reference>
<evidence type="ECO:0000313" key="3">
    <source>
        <dbReference type="EMBL" id="KAK4338259.1"/>
    </source>
</evidence>
<dbReference type="PANTHER" id="PTHR45841:SF1">
    <property type="entry name" value="MRNA TURNOVER PROTEIN 4 HOMOLOG"/>
    <property type="match status" value="1"/>
</dbReference>
<evidence type="ECO:0000313" key="4">
    <source>
        <dbReference type="Proteomes" id="UP001291623"/>
    </source>
</evidence>
<dbReference type="Proteomes" id="UP001291623">
    <property type="component" value="Unassembled WGS sequence"/>
</dbReference>
<gene>
    <name evidence="3" type="ORF">RND71_042746</name>
</gene>
<dbReference type="EMBL" id="JAVYJV010000024">
    <property type="protein sequence ID" value="KAK4338259.1"/>
    <property type="molecule type" value="Genomic_DNA"/>
</dbReference>
<dbReference type="GO" id="GO:0042273">
    <property type="term" value="P:ribosomal large subunit biogenesis"/>
    <property type="evidence" value="ECO:0007669"/>
    <property type="project" value="TreeGrafter"/>
</dbReference>
<keyword evidence="4" id="KW-1185">Reference proteome</keyword>
<dbReference type="Gene3D" id="3.30.70.1730">
    <property type="match status" value="1"/>
</dbReference>
<dbReference type="GO" id="GO:0000956">
    <property type="term" value="P:nuclear-transcribed mRNA catabolic process"/>
    <property type="evidence" value="ECO:0007669"/>
    <property type="project" value="TreeGrafter"/>
</dbReference>
<protein>
    <submittedName>
        <fullName evidence="3">Uncharacterized protein</fullName>
    </submittedName>
</protein>
<feature type="region of interest" description="Disordered" evidence="2">
    <location>
        <begin position="1"/>
        <end position="20"/>
    </location>
</feature>
<dbReference type="PANTHER" id="PTHR45841">
    <property type="entry name" value="MRNA TURNOVER PROTEIN 4 MRTO4"/>
    <property type="match status" value="1"/>
</dbReference>
<evidence type="ECO:0000256" key="1">
    <source>
        <dbReference type="ARBA" id="ARBA00008889"/>
    </source>
</evidence>
<dbReference type="InterPro" id="IPR043141">
    <property type="entry name" value="Ribosomal_uL10-like_sf"/>
</dbReference>